<evidence type="ECO:0000256" key="7">
    <source>
        <dbReference type="RuleBase" id="RU362125"/>
    </source>
</evidence>
<comment type="cofactor">
    <cofactor evidence="1 7">
        <name>FAD</name>
        <dbReference type="ChEBI" id="CHEBI:57692"/>
    </cofactor>
</comment>
<evidence type="ECO:0000256" key="6">
    <source>
        <dbReference type="ARBA" id="ARBA00052546"/>
    </source>
</evidence>
<dbReference type="KEGG" id="msho:MSHO_21920"/>
<protein>
    <submittedName>
        <fullName evidence="10">Acyl-CoA dehydrogenase</fullName>
    </submittedName>
</protein>
<evidence type="ECO:0000256" key="1">
    <source>
        <dbReference type="ARBA" id="ARBA00001974"/>
    </source>
</evidence>
<dbReference type="RefSeq" id="WP_198967239.1">
    <property type="nucleotide sequence ID" value="NZ_AP022572.1"/>
</dbReference>
<sequence length="401" mass="43523">MAINLEIPRKLQAIITKTHQGTAELIRPIARKYDLKEHAYPVELDTLITLFEGASESYNFAGADALRGSEDSKDENHNGANMAALVQTMEASWADVAMMLSIPYQGLGNAAISAVATDEQLERLGKVWAAMAITEPAFGSDSAAVSTTATLDGDEYVINGEKIFVTAGSRATHIVVWATLDKSKGRAAIKSFIVPREHPGVIVERLEHKLGIKGSDTAVIRFDNARIPKDNLLGKPEIEVGKGFSGVMETFDNTRPIVAAMAVGIGRAALEEIRKILTDAGIDIDYDRPAYTQSAAAAEFQRMEADWEASYLLSLRAAWQADNKIPNSKEASISKAKAGRMASDVTLKVVELAGTTGYSEQLLLEKWGRDSKILDIFEGTQQIQQLVVARRLLGMSSAELK</sequence>
<evidence type="ECO:0000259" key="9">
    <source>
        <dbReference type="Pfam" id="PF02770"/>
    </source>
</evidence>
<dbReference type="Gene3D" id="2.40.110.10">
    <property type="entry name" value="Butyryl-CoA Dehydrogenase, subunit A, domain 2"/>
    <property type="match status" value="1"/>
</dbReference>
<proteinExistence type="inferred from homology"/>
<dbReference type="GO" id="GO:0005737">
    <property type="term" value="C:cytoplasm"/>
    <property type="evidence" value="ECO:0007669"/>
    <property type="project" value="TreeGrafter"/>
</dbReference>
<organism evidence="10 11">
    <name type="scientific">Mycobacterium shottsii</name>
    <dbReference type="NCBI Taxonomy" id="133549"/>
    <lineage>
        <taxon>Bacteria</taxon>
        <taxon>Bacillati</taxon>
        <taxon>Actinomycetota</taxon>
        <taxon>Actinomycetes</taxon>
        <taxon>Mycobacteriales</taxon>
        <taxon>Mycobacteriaceae</taxon>
        <taxon>Mycobacterium</taxon>
        <taxon>Mycobacterium ulcerans group</taxon>
    </lineage>
</organism>
<accession>A0A7I7LB32</accession>
<evidence type="ECO:0000313" key="11">
    <source>
        <dbReference type="Proteomes" id="UP000467164"/>
    </source>
</evidence>
<dbReference type="PANTHER" id="PTHR48083">
    <property type="entry name" value="MEDIUM-CHAIN SPECIFIC ACYL-COA DEHYDROGENASE, MITOCHONDRIAL-RELATED"/>
    <property type="match status" value="1"/>
</dbReference>
<evidence type="ECO:0000259" key="8">
    <source>
        <dbReference type="Pfam" id="PF00441"/>
    </source>
</evidence>
<dbReference type="InterPro" id="IPR009075">
    <property type="entry name" value="AcylCo_DH/oxidase_C"/>
</dbReference>
<gene>
    <name evidence="10" type="primary">fadE23</name>
    <name evidence="10" type="ORF">MSHO_21920</name>
</gene>
<comment type="similarity">
    <text evidence="2 7">Belongs to the acyl-CoA dehydrogenase family.</text>
</comment>
<feature type="domain" description="Acyl-CoA dehydrogenase/oxidase C-terminal" evidence="8">
    <location>
        <begin position="241"/>
        <end position="393"/>
    </location>
</feature>
<evidence type="ECO:0000256" key="5">
    <source>
        <dbReference type="ARBA" id="ARBA00023002"/>
    </source>
</evidence>
<evidence type="ECO:0000256" key="3">
    <source>
        <dbReference type="ARBA" id="ARBA00022630"/>
    </source>
</evidence>
<dbReference type="FunFam" id="2.40.110.10:FF:000002">
    <property type="entry name" value="Acyl-CoA dehydrogenase fadE12"/>
    <property type="match status" value="1"/>
</dbReference>
<evidence type="ECO:0000256" key="2">
    <source>
        <dbReference type="ARBA" id="ARBA00009347"/>
    </source>
</evidence>
<name>A0A7I7LB32_9MYCO</name>
<reference evidence="10 11" key="1">
    <citation type="journal article" date="2019" name="Emerg. Microbes Infect.">
        <title>Comprehensive subspecies identification of 175 nontuberculous mycobacteria species based on 7547 genomic profiles.</title>
        <authorList>
            <person name="Matsumoto Y."/>
            <person name="Kinjo T."/>
            <person name="Motooka D."/>
            <person name="Nabeya D."/>
            <person name="Jung N."/>
            <person name="Uechi K."/>
            <person name="Horii T."/>
            <person name="Iida T."/>
            <person name="Fujita J."/>
            <person name="Nakamura S."/>
        </authorList>
    </citation>
    <scope>NUCLEOTIDE SEQUENCE [LARGE SCALE GENOMIC DNA]</scope>
    <source>
        <strain evidence="10 11">JCM 12657</strain>
    </source>
</reference>
<comment type="catalytic activity">
    <reaction evidence="6">
        <text>a 2,3-saturated acyl-CoA + A = a 2,3-dehydroacyl-CoA + AH2</text>
        <dbReference type="Rhea" id="RHEA:48608"/>
        <dbReference type="ChEBI" id="CHEBI:13193"/>
        <dbReference type="ChEBI" id="CHEBI:17499"/>
        <dbReference type="ChEBI" id="CHEBI:60015"/>
        <dbReference type="ChEBI" id="CHEBI:65111"/>
    </reaction>
</comment>
<dbReference type="GO" id="GO:0033539">
    <property type="term" value="P:fatty acid beta-oxidation using acyl-CoA dehydrogenase"/>
    <property type="evidence" value="ECO:0007669"/>
    <property type="project" value="TreeGrafter"/>
</dbReference>
<keyword evidence="11" id="KW-1185">Reference proteome</keyword>
<dbReference type="Proteomes" id="UP000467164">
    <property type="component" value="Chromosome"/>
</dbReference>
<evidence type="ECO:0000313" key="10">
    <source>
        <dbReference type="EMBL" id="BBX56847.1"/>
    </source>
</evidence>
<dbReference type="SUPFAM" id="SSF47203">
    <property type="entry name" value="Acyl-CoA dehydrogenase C-terminal domain-like"/>
    <property type="match status" value="1"/>
</dbReference>
<feature type="domain" description="Acyl-CoA oxidase/dehydrogenase middle" evidence="9">
    <location>
        <begin position="130"/>
        <end position="224"/>
    </location>
</feature>
<dbReference type="AlphaFoldDB" id="A0A7I7LB32"/>
<dbReference type="Pfam" id="PF02770">
    <property type="entry name" value="Acyl-CoA_dh_M"/>
    <property type="match status" value="1"/>
</dbReference>
<dbReference type="InterPro" id="IPR046373">
    <property type="entry name" value="Acyl-CoA_Oxase/DH_mid-dom_sf"/>
</dbReference>
<dbReference type="EMBL" id="AP022572">
    <property type="protein sequence ID" value="BBX56847.1"/>
    <property type="molecule type" value="Genomic_DNA"/>
</dbReference>
<dbReference type="SUPFAM" id="SSF56645">
    <property type="entry name" value="Acyl-CoA dehydrogenase NM domain-like"/>
    <property type="match status" value="1"/>
</dbReference>
<keyword evidence="4 7" id="KW-0274">FAD</keyword>
<evidence type="ECO:0000256" key="4">
    <source>
        <dbReference type="ARBA" id="ARBA00022827"/>
    </source>
</evidence>
<dbReference type="InterPro" id="IPR006091">
    <property type="entry name" value="Acyl-CoA_Oxase/DH_mid-dom"/>
</dbReference>
<dbReference type="InterPro" id="IPR036250">
    <property type="entry name" value="AcylCo_DH-like_C"/>
</dbReference>
<keyword evidence="3 7" id="KW-0285">Flavoprotein</keyword>
<dbReference type="InterPro" id="IPR009100">
    <property type="entry name" value="AcylCoA_DH/oxidase_NM_dom_sf"/>
</dbReference>
<keyword evidence="5 7" id="KW-0560">Oxidoreductase</keyword>
<dbReference type="Gene3D" id="1.20.140.10">
    <property type="entry name" value="Butyryl-CoA Dehydrogenase, subunit A, domain 3"/>
    <property type="match status" value="1"/>
</dbReference>
<dbReference type="InterPro" id="IPR050741">
    <property type="entry name" value="Acyl-CoA_dehydrogenase"/>
</dbReference>
<dbReference type="PANTHER" id="PTHR48083:SF2">
    <property type="entry name" value="MEDIUM-CHAIN SPECIFIC ACYL-COA DEHYDROGENASE, MITOCHONDRIAL"/>
    <property type="match status" value="1"/>
</dbReference>
<dbReference type="GO" id="GO:0003995">
    <property type="term" value="F:acyl-CoA dehydrogenase activity"/>
    <property type="evidence" value="ECO:0007669"/>
    <property type="project" value="TreeGrafter"/>
</dbReference>
<dbReference type="Pfam" id="PF00441">
    <property type="entry name" value="Acyl-CoA_dh_1"/>
    <property type="match status" value="1"/>
</dbReference>